<accession>A0A418XLJ6</accession>
<proteinExistence type="predicted"/>
<sequence>MNILIRTLSKPQGTCWQVRLDQHAVTFRSEAEARAFVATLEARLRAPHVFPAIEQRVAG</sequence>
<dbReference type="EMBL" id="QYUR01000002">
    <property type="protein sequence ID" value="RJG13348.1"/>
    <property type="molecule type" value="Genomic_DNA"/>
</dbReference>
<name>A0A418XLJ6_9PSED</name>
<comment type="caution">
    <text evidence="1">The sequence shown here is derived from an EMBL/GenBank/DDBJ whole genome shotgun (WGS) entry which is preliminary data.</text>
</comment>
<evidence type="ECO:0000313" key="2">
    <source>
        <dbReference type="Proteomes" id="UP000284021"/>
    </source>
</evidence>
<dbReference type="Proteomes" id="UP000284021">
    <property type="component" value="Unassembled WGS sequence"/>
</dbReference>
<evidence type="ECO:0000313" key="1">
    <source>
        <dbReference type="EMBL" id="RJG13348.1"/>
    </source>
</evidence>
<gene>
    <name evidence="1" type="ORF">D3879_08825</name>
</gene>
<evidence type="ECO:0008006" key="3">
    <source>
        <dbReference type="Google" id="ProtNLM"/>
    </source>
</evidence>
<dbReference type="RefSeq" id="WP_119953736.1">
    <property type="nucleotide sequence ID" value="NZ_QYUR01000002.1"/>
</dbReference>
<reference evidence="1 2" key="1">
    <citation type="submission" date="2018-09" db="EMBL/GenBank/DDBJ databases">
        <authorList>
            <person name="Zhu H."/>
        </authorList>
    </citation>
    <scope>NUCLEOTIDE SEQUENCE [LARGE SCALE GENOMIC DNA]</scope>
    <source>
        <strain evidence="1 2">K1S02-6</strain>
    </source>
</reference>
<protein>
    <recommendedName>
        <fullName evidence="3">DUF2188 domain-containing protein</fullName>
    </recommendedName>
</protein>
<dbReference type="AlphaFoldDB" id="A0A418XLJ6"/>
<dbReference type="OrthoDB" id="6966833at2"/>
<organism evidence="1 2">
    <name type="scientific">Pseudomonas cavernicola</name>
    <dbReference type="NCBI Taxonomy" id="2320866"/>
    <lineage>
        <taxon>Bacteria</taxon>
        <taxon>Pseudomonadati</taxon>
        <taxon>Pseudomonadota</taxon>
        <taxon>Gammaproteobacteria</taxon>
        <taxon>Pseudomonadales</taxon>
        <taxon>Pseudomonadaceae</taxon>
        <taxon>Pseudomonas</taxon>
    </lineage>
</organism>
<keyword evidence="2" id="KW-1185">Reference proteome</keyword>